<dbReference type="Pfam" id="PF02518">
    <property type="entry name" value="HATPase_c"/>
    <property type="match status" value="1"/>
</dbReference>
<dbReference type="SUPFAM" id="SSF55874">
    <property type="entry name" value="ATPase domain of HSP90 chaperone/DNA topoisomerase II/histidine kinase"/>
    <property type="match status" value="1"/>
</dbReference>
<keyword evidence="1" id="KW-0808">Transferase</keyword>
<dbReference type="RefSeq" id="WP_130414028.1">
    <property type="nucleotide sequence ID" value="NZ_SHKX01000013.1"/>
</dbReference>
<dbReference type="InterPro" id="IPR036890">
    <property type="entry name" value="HATPase_C_sf"/>
</dbReference>
<dbReference type="InterPro" id="IPR003594">
    <property type="entry name" value="HATPase_dom"/>
</dbReference>
<dbReference type="GO" id="GO:0046983">
    <property type="term" value="F:protein dimerization activity"/>
    <property type="evidence" value="ECO:0007669"/>
    <property type="project" value="InterPro"/>
</dbReference>
<evidence type="ECO:0000313" key="6">
    <source>
        <dbReference type="Proteomes" id="UP000292423"/>
    </source>
</evidence>
<dbReference type="InterPro" id="IPR035965">
    <property type="entry name" value="PAS-like_dom_sf"/>
</dbReference>
<organism evidence="5 6">
    <name type="scientific">Fluviicoccus keumensis</name>
    <dbReference type="NCBI Taxonomy" id="1435465"/>
    <lineage>
        <taxon>Bacteria</taxon>
        <taxon>Pseudomonadati</taxon>
        <taxon>Pseudomonadota</taxon>
        <taxon>Gammaproteobacteria</taxon>
        <taxon>Moraxellales</taxon>
        <taxon>Moraxellaceae</taxon>
        <taxon>Fluviicoccus</taxon>
    </lineage>
</organism>
<dbReference type="InterPro" id="IPR011712">
    <property type="entry name" value="Sig_transdc_His_kin_sub3_dim/P"/>
</dbReference>
<dbReference type="AlphaFoldDB" id="A0A4Q7YP30"/>
<evidence type="ECO:0000256" key="1">
    <source>
        <dbReference type="ARBA" id="ARBA00022679"/>
    </source>
</evidence>
<reference evidence="5 6" key="1">
    <citation type="submission" date="2019-02" db="EMBL/GenBank/DDBJ databases">
        <title>Genomic Encyclopedia of Type Strains, Phase IV (KMG-IV): sequencing the most valuable type-strain genomes for metagenomic binning, comparative biology and taxonomic classification.</title>
        <authorList>
            <person name="Goeker M."/>
        </authorList>
    </citation>
    <scope>NUCLEOTIDE SEQUENCE [LARGE SCALE GENOMIC DNA]</scope>
    <source>
        <strain evidence="5 6">DSM 105135</strain>
    </source>
</reference>
<evidence type="ECO:0000313" key="5">
    <source>
        <dbReference type="EMBL" id="RZU38445.1"/>
    </source>
</evidence>
<evidence type="ECO:0000256" key="2">
    <source>
        <dbReference type="ARBA" id="ARBA00022777"/>
    </source>
</evidence>
<dbReference type="OrthoDB" id="9797605at2"/>
<keyword evidence="3" id="KW-0902">Two-component regulatory system</keyword>
<dbReference type="Proteomes" id="UP000292423">
    <property type="component" value="Unassembled WGS sequence"/>
</dbReference>
<dbReference type="Gene3D" id="3.30.565.10">
    <property type="entry name" value="Histidine kinase-like ATPase, C-terminal domain"/>
    <property type="match status" value="1"/>
</dbReference>
<dbReference type="GO" id="GO:0000155">
    <property type="term" value="F:phosphorelay sensor kinase activity"/>
    <property type="evidence" value="ECO:0007669"/>
    <property type="project" value="InterPro"/>
</dbReference>
<gene>
    <name evidence="5" type="ORF">EV700_2377</name>
</gene>
<comment type="caution">
    <text evidence="5">The sequence shown here is derived from an EMBL/GenBank/DDBJ whole genome shotgun (WGS) entry which is preliminary data.</text>
</comment>
<keyword evidence="2" id="KW-0418">Kinase</keyword>
<dbReference type="InterPro" id="IPR005467">
    <property type="entry name" value="His_kinase_dom"/>
</dbReference>
<keyword evidence="6" id="KW-1185">Reference proteome</keyword>
<dbReference type="Pfam" id="PF07730">
    <property type="entry name" value="HisKA_3"/>
    <property type="match status" value="1"/>
</dbReference>
<dbReference type="PROSITE" id="PS50109">
    <property type="entry name" value="HIS_KIN"/>
    <property type="match status" value="1"/>
</dbReference>
<dbReference type="InterPro" id="IPR050482">
    <property type="entry name" value="Sensor_HK_TwoCompSys"/>
</dbReference>
<protein>
    <submittedName>
        <fullName evidence="5">PAS domain-containing protein</fullName>
    </submittedName>
</protein>
<dbReference type="InterPro" id="IPR013656">
    <property type="entry name" value="PAS_4"/>
</dbReference>
<dbReference type="Gene3D" id="3.30.450.20">
    <property type="entry name" value="PAS domain"/>
    <property type="match status" value="1"/>
</dbReference>
<evidence type="ECO:0000259" key="4">
    <source>
        <dbReference type="PROSITE" id="PS50109"/>
    </source>
</evidence>
<dbReference type="EMBL" id="SHKX01000013">
    <property type="protein sequence ID" value="RZU38445.1"/>
    <property type="molecule type" value="Genomic_DNA"/>
</dbReference>
<sequence length="445" mass="48910">MTCEPLLSPLFTTLAATGDDGILVCDGDGRVLFASPGRAFAAAPVAAGDHIDRLGLPATPAAIALLDTGVLCPVAGQPCDIRVHAVDLGGGVRHHLLRLRPVVADSDWQDWLESLPVPVSLRDAEGCFVWANQRFTRQFAPAGSCVVGKPVSDVLCPEDAQKTLEADRYALAMDQGVIFEYICSDRFCATGHYMVMQCPCTLPDGTRAVFSVAEEMERLRTDMPSFQETEIRYRRLARHLLTYLDNHHASLARELHDVLGQTLIGLKLAIHNRLGNRDLTQGLGEAMQYWMVLLDECIDFVRNFSGSLHPRHLQEFGLKRALRAWLQQIANHSALDMRVRIDEALPALTPEIKHACLRIAQEAVTNCLRHAKASRLEVTLEHNDGLMTLTVRDNGRGFCPQESREHDAGLGTISMRERAYLSGGKLNIASAPGEGTTITAIWPLA</sequence>
<dbReference type="SUPFAM" id="SSF55785">
    <property type="entry name" value="PYP-like sensor domain (PAS domain)"/>
    <property type="match status" value="1"/>
</dbReference>
<dbReference type="GO" id="GO:0016020">
    <property type="term" value="C:membrane"/>
    <property type="evidence" value="ECO:0007669"/>
    <property type="project" value="InterPro"/>
</dbReference>
<proteinExistence type="predicted"/>
<feature type="domain" description="Histidine kinase" evidence="4">
    <location>
        <begin position="250"/>
        <end position="445"/>
    </location>
</feature>
<evidence type="ECO:0000256" key="3">
    <source>
        <dbReference type="ARBA" id="ARBA00023012"/>
    </source>
</evidence>
<name>A0A4Q7YP30_9GAMM</name>
<dbReference type="SMART" id="SM00387">
    <property type="entry name" value="HATPase_c"/>
    <property type="match status" value="1"/>
</dbReference>
<dbReference type="PANTHER" id="PTHR24421">
    <property type="entry name" value="NITRATE/NITRITE SENSOR PROTEIN NARX-RELATED"/>
    <property type="match status" value="1"/>
</dbReference>
<dbReference type="CDD" id="cd16917">
    <property type="entry name" value="HATPase_UhpB-NarQ-NarX-like"/>
    <property type="match status" value="1"/>
</dbReference>
<accession>A0A4Q7YP30</accession>
<dbReference type="Pfam" id="PF08448">
    <property type="entry name" value="PAS_4"/>
    <property type="match status" value="1"/>
</dbReference>